<sequence>MSILLRSKEQRGSGEGKKGLRKGGARGGNGKQGRRRERERARRERGGEGGREGAVGRPEARWSGEGKGGQAEREGRVGRGIVEGARSGNERRKEGWGEGSEDGGKSNGRKRGKAHLPEAHLVRYKKNAVSSRIAEERQGMKGGEGTEKENWVLRRPIHLILESDATLQNVSIKDAKGLMGRVRCRQRDPPALEARGELQDYKDAKEADLRARESVNMSTAGRITSTPIPRPYGVVADSSLGISE</sequence>
<feature type="compositionally biased region" description="Basic and acidic residues" evidence="1">
    <location>
        <begin position="1"/>
        <end position="18"/>
    </location>
</feature>
<accession>A0AAD7EIY7</accession>
<dbReference type="AlphaFoldDB" id="A0AAD7EIY7"/>
<feature type="compositionally biased region" description="Basic and acidic residues" evidence="1">
    <location>
        <begin position="133"/>
        <end position="147"/>
    </location>
</feature>
<reference evidence="2" key="1">
    <citation type="submission" date="2023-03" db="EMBL/GenBank/DDBJ databases">
        <title>Massive genome expansion in bonnet fungi (Mycena s.s.) driven by repeated elements and novel gene families across ecological guilds.</title>
        <authorList>
            <consortium name="Lawrence Berkeley National Laboratory"/>
            <person name="Harder C.B."/>
            <person name="Miyauchi S."/>
            <person name="Viragh M."/>
            <person name="Kuo A."/>
            <person name="Thoen E."/>
            <person name="Andreopoulos B."/>
            <person name="Lu D."/>
            <person name="Skrede I."/>
            <person name="Drula E."/>
            <person name="Henrissat B."/>
            <person name="Morin E."/>
            <person name="Kohler A."/>
            <person name="Barry K."/>
            <person name="LaButti K."/>
            <person name="Morin E."/>
            <person name="Salamov A."/>
            <person name="Lipzen A."/>
            <person name="Mereny Z."/>
            <person name="Hegedus B."/>
            <person name="Baldrian P."/>
            <person name="Stursova M."/>
            <person name="Weitz H."/>
            <person name="Taylor A."/>
            <person name="Grigoriev I.V."/>
            <person name="Nagy L.G."/>
            <person name="Martin F."/>
            <person name="Kauserud H."/>
        </authorList>
    </citation>
    <scope>NUCLEOTIDE SEQUENCE</scope>
    <source>
        <strain evidence="2">CBHHK002</strain>
    </source>
</reference>
<name>A0AAD7EIY7_9AGAR</name>
<keyword evidence="3" id="KW-1185">Reference proteome</keyword>
<comment type="caution">
    <text evidence="2">The sequence shown here is derived from an EMBL/GenBank/DDBJ whole genome shotgun (WGS) entry which is preliminary data.</text>
</comment>
<dbReference type="Proteomes" id="UP001218218">
    <property type="component" value="Unassembled WGS sequence"/>
</dbReference>
<proteinExistence type="predicted"/>
<feature type="compositionally biased region" description="Basic and acidic residues" evidence="1">
    <location>
        <begin position="58"/>
        <end position="77"/>
    </location>
</feature>
<protein>
    <submittedName>
        <fullName evidence="2">Uncharacterized protein</fullName>
    </submittedName>
</protein>
<gene>
    <name evidence="2" type="ORF">DFH08DRAFT_815191</name>
</gene>
<evidence type="ECO:0000313" key="3">
    <source>
        <dbReference type="Proteomes" id="UP001218218"/>
    </source>
</evidence>
<evidence type="ECO:0000256" key="1">
    <source>
        <dbReference type="SAM" id="MobiDB-lite"/>
    </source>
</evidence>
<feature type="compositionally biased region" description="Basic and acidic residues" evidence="1">
    <location>
        <begin position="36"/>
        <end position="51"/>
    </location>
</feature>
<organism evidence="2 3">
    <name type="scientific">Mycena albidolilacea</name>
    <dbReference type="NCBI Taxonomy" id="1033008"/>
    <lineage>
        <taxon>Eukaryota</taxon>
        <taxon>Fungi</taxon>
        <taxon>Dikarya</taxon>
        <taxon>Basidiomycota</taxon>
        <taxon>Agaricomycotina</taxon>
        <taxon>Agaricomycetes</taxon>
        <taxon>Agaricomycetidae</taxon>
        <taxon>Agaricales</taxon>
        <taxon>Marasmiineae</taxon>
        <taxon>Mycenaceae</taxon>
        <taxon>Mycena</taxon>
    </lineage>
</organism>
<evidence type="ECO:0000313" key="2">
    <source>
        <dbReference type="EMBL" id="KAJ7330269.1"/>
    </source>
</evidence>
<dbReference type="EMBL" id="JARIHO010000037">
    <property type="protein sequence ID" value="KAJ7330269.1"/>
    <property type="molecule type" value="Genomic_DNA"/>
</dbReference>
<feature type="region of interest" description="Disordered" evidence="1">
    <location>
        <begin position="1"/>
        <end position="147"/>
    </location>
</feature>